<feature type="transmembrane region" description="Helical" evidence="1">
    <location>
        <begin position="133"/>
        <end position="155"/>
    </location>
</feature>
<name>A0A1C7P8J0_9HYPH</name>
<keyword evidence="1" id="KW-0812">Transmembrane</keyword>
<feature type="transmembrane region" description="Helical" evidence="1">
    <location>
        <begin position="411"/>
        <end position="429"/>
    </location>
</feature>
<dbReference type="InterPro" id="IPR006726">
    <property type="entry name" value="PHBA_efflux_AaeB/fusaric-R"/>
</dbReference>
<keyword evidence="2" id="KW-0614">Plasmid</keyword>
<feature type="transmembrane region" description="Helical" evidence="1">
    <location>
        <begin position="386"/>
        <end position="405"/>
    </location>
</feature>
<dbReference type="AlphaFoldDB" id="A0A1C7P8J0"/>
<sequence length="632" mass="68210">MIPIPGEIQIGLRFAITALIAIAVAVALGIPNPYWAAMPVWAMSQPTRGLLLERGVFRLIGSLIGAFAGFALLSADLPFWLALTCFSVWILAMTACIPMMRGVHGYAPLLAAMTAAIIVIPALLHPVNALELALARVNCTFIGFVVGFALGFYLTPRSDAQAFERSVRQIALDALIYGRALLSGQTTDHRTEHLLLKELADAQINASIVSAGSIGGYRRRRDVQALAFAVIDFLSVVHSHVNHRGMESGLGHEFAPQRLAGILDLLTLIIDGGIETDVAAGMAEAYHIDKSLAETIDQIRVCASALLPTTDRARHPDHRRDFGYFSPFRDTRLAVESGLVAGVATFAAVGLASTTAIPGIHWAVLGLSITTTMLMTHPAPDRVGPVVLKGVLIGIAFAVAYRALILPHVVTPLHLIASLAPFLLIGGLARARKKTAAWAFDANQLFLLASHASLPSLQPGSDILWEAAALAIGVGIPCVAIAKLRLFTRRRIDRLTREIGMHLSRAAGVNSAKAPNLQSHFRHPLGFSLLRHSQEGRDDPSEGYSSLAAYRLLRSIEQLRLYRDSPDSSSEMSDLAASALSEVRKMHLDPLGTASRLLELQTDIVQQAEARAIRDAAFALRECHLFFASKKR</sequence>
<dbReference type="Pfam" id="PF04632">
    <property type="entry name" value="FUSC"/>
    <property type="match status" value="1"/>
</dbReference>
<proteinExistence type="predicted"/>
<accession>A0A1C7P8J0</accession>
<feature type="transmembrane region" description="Helical" evidence="1">
    <location>
        <begin position="463"/>
        <end position="484"/>
    </location>
</feature>
<dbReference type="Proteomes" id="UP000093111">
    <property type="component" value="Plasmid pF5.1a"/>
</dbReference>
<geneLocation type="plasmid" evidence="3">
    <name>pf5.1a</name>
</geneLocation>
<dbReference type="PATRIC" id="fig|1612624.7.peg.126"/>
<evidence type="ECO:0000313" key="3">
    <source>
        <dbReference type="Proteomes" id="UP000093111"/>
    </source>
</evidence>
<feature type="transmembrane region" description="Helical" evidence="1">
    <location>
        <begin position="56"/>
        <end position="73"/>
    </location>
</feature>
<protein>
    <recommendedName>
        <fullName evidence="4">Fusaric acid resistance protein</fullName>
    </recommendedName>
</protein>
<dbReference type="EMBL" id="LGLV01000001">
    <property type="protein sequence ID" value="OBZ97548.1"/>
    <property type="molecule type" value="Genomic_DNA"/>
</dbReference>
<keyword evidence="1" id="KW-0472">Membrane</keyword>
<feature type="transmembrane region" description="Helical" evidence="1">
    <location>
        <begin position="333"/>
        <end position="353"/>
    </location>
</feature>
<evidence type="ECO:0008006" key="4">
    <source>
        <dbReference type="Google" id="ProtNLM"/>
    </source>
</evidence>
<organism evidence="2 3">
    <name type="scientific">Pararhizobium polonicum</name>
    <dbReference type="NCBI Taxonomy" id="1612624"/>
    <lineage>
        <taxon>Bacteria</taxon>
        <taxon>Pseudomonadati</taxon>
        <taxon>Pseudomonadota</taxon>
        <taxon>Alphaproteobacteria</taxon>
        <taxon>Hyphomicrobiales</taxon>
        <taxon>Rhizobiaceae</taxon>
        <taxon>Rhizobium/Agrobacterium group</taxon>
        <taxon>Pararhizobium</taxon>
    </lineage>
</organism>
<dbReference type="GO" id="GO:0005886">
    <property type="term" value="C:plasma membrane"/>
    <property type="evidence" value="ECO:0007669"/>
    <property type="project" value="InterPro"/>
</dbReference>
<gene>
    <name evidence="2" type="ORF">ADU59_00605</name>
</gene>
<comment type="caution">
    <text evidence="2">The sequence shown here is derived from an EMBL/GenBank/DDBJ whole genome shotgun (WGS) entry which is preliminary data.</text>
</comment>
<reference evidence="2 3" key="1">
    <citation type="journal article" date="2016" name="Syst. Appl. Microbiol.">
        <title>Pararhizobium polonicum sp. nov. isolated from tumors on stone fruit rootstocks.</title>
        <authorList>
            <person name="Pulawska J."/>
            <person name="Kuzmanovic N."/>
            <person name="Willems A."/>
            <person name="Pothier J.F."/>
        </authorList>
    </citation>
    <scope>NUCLEOTIDE SEQUENCE [LARGE SCALE GENOMIC DNA]</scope>
    <source>
        <strain evidence="2 3">F5.1</strain>
        <plasmid evidence="2">pF5.1a</plasmid>
    </source>
</reference>
<evidence type="ECO:0000256" key="1">
    <source>
        <dbReference type="SAM" id="Phobius"/>
    </source>
</evidence>
<keyword evidence="1" id="KW-1133">Transmembrane helix</keyword>
<feature type="transmembrane region" description="Helical" evidence="1">
    <location>
        <begin position="79"/>
        <end position="97"/>
    </location>
</feature>
<evidence type="ECO:0000313" key="2">
    <source>
        <dbReference type="EMBL" id="OBZ97548.1"/>
    </source>
</evidence>
<feature type="transmembrane region" description="Helical" evidence="1">
    <location>
        <begin position="109"/>
        <end position="127"/>
    </location>
</feature>
<feature type="transmembrane region" description="Helical" evidence="1">
    <location>
        <begin position="12"/>
        <end position="35"/>
    </location>
</feature>
<keyword evidence="3" id="KW-1185">Reference proteome</keyword>
<dbReference type="GO" id="GO:0022857">
    <property type="term" value="F:transmembrane transporter activity"/>
    <property type="evidence" value="ECO:0007669"/>
    <property type="project" value="InterPro"/>
</dbReference>